<dbReference type="EMBL" id="FOHN01000017">
    <property type="protein sequence ID" value="SET37363.1"/>
    <property type="molecule type" value="Genomic_DNA"/>
</dbReference>
<protein>
    <submittedName>
        <fullName evidence="3">Putative peptidoglycan binding domain-containing protein</fullName>
    </submittedName>
</protein>
<dbReference type="Proteomes" id="UP000199800">
    <property type="component" value="Unassembled WGS sequence"/>
</dbReference>
<dbReference type="Pfam" id="PF01471">
    <property type="entry name" value="PG_binding_1"/>
    <property type="match status" value="1"/>
</dbReference>
<keyword evidence="4" id="KW-1185">Reference proteome</keyword>
<accession>A0A1I0DZQ3</accession>
<dbReference type="Gene3D" id="1.10.101.10">
    <property type="entry name" value="PGBD-like superfamily/PGBD"/>
    <property type="match status" value="1"/>
</dbReference>
<feature type="compositionally biased region" description="Polar residues" evidence="1">
    <location>
        <begin position="11"/>
        <end position="54"/>
    </location>
</feature>
<dbReference type="InterPro" id="IPR002477">
    <property type="entry name" value="Peptidoglycan-bd-like"/>
</dbReference>
<dbReference type="AlphaFoldDB" id="A0A1I0DZQ3"/>
<dbReference type="Gene3D" id="2.60.40.1120">
    <property type="entry name" value="Carboxypeptidase-like, regulatory domain"/>
    <property type="match status" value="1"/>
</dbReference>
<evidence type="ECO:0000313" key="4">
    <source>
        <dbReference type="Proteomes" id="UP000199800"/>
    </source>
</evidence>
<name>A0A1I0DZQ3_9FIRM</name>
<reference evidence="3 4" key="1">
    <citation type="submission" date="2016-10" db="EMBL/GenBank/DDBJ databases">
        <authorList>
            <person name="de Groot N.N."/>
        </authorList>
    </citation>
    <scope>NUCLEOTIDE SEQUENCE [LARGE SCALE GENOMIC DNA]</scope>
    <source>
        <strain evidence="3 4">DSM 1801</strain>
    </source>
</reference>
<feature type="domain" description="Peptidoglycan binding-like" evidence="2">
    <location>
        <begin position="594"/>
        <end position="654"/>
    </location>
</feature>
<dbReference type="SUPFAM" id="SSF47090">
    <property type="entry name" value="PGBD-like"/>
    <property type="match status" value="1"/>
</dbReference>
<dbReference type="STRING" id="29364.SAMN04487772_11739"/>
<feature type="compositionally biased region" description="Low complexity" evidence="1">
    <location>
        <begin position="77"/>
        <end position="94"/>
    </location>
</feature>
<evidence type="ECO:0000259" key="2">
    <source>
        <dbReference type="Pfam" id="PF01471"/>
    </source>
</evidence>
<dbReference type="InterPro" id="IPR036366">
    <property type="entry name" value="PGBDSf"/>
</dbReference>
<gene>
    <name evidence="3" type="ORF">SAMN04487772_11739</name>
</gene>
<evidence type="ECO:0000313" key="3">
    <source>
        <dbReference type="EMBL" id="SET37363.1"/>
    </source>
</evidence>
<organism evidence="3 4">
    <name type="scientific">[Clostridium] polysaccharolyticum</name>
    <dbReference type="NCBI Taxonomy" id="29364"/>
    <lineage>
        <taxon>Bacteria</taxon>
        <taxon>Bacillati</taxon>
        <taxon>Bacillota</taxon>
        <taxon>Clostridia</taxon>
        <taxon>Lachnospirales</taxon>
        <taxon>Lachnospiraceae</taxon>
    </lineage>
</organism>
<evidence type="ECO:0000256" key="1">
    <source>
        <dbReference type="SAM" id="MobiDB-lite"/>
    </source>
</evidence>
<proteinExistence type="predicted"/>
<sequence length="669" mass="73668">MSRRVVVRSSASGKRNNRSRNPQTENQQSGNQPIQNQVMESSETVVGQNGARQSSVEEQKTSENAKGGSLNVSVKQSENSQTSSLPSSSSIIQSEPKRIVTGKMRVQVREMENFQPIDDASVTIYKNGEAETVIREVKTNESGRTPVVELAAANVPDSNAFYKIRVSAEGYQDAELSQIVIEPNEIVAENIYLSPALYSQEEVKAMETAPPVTVGAVPVSDDAINEAINNSIVSDDEINNNAAVSNGSENVLFQEPDLPSGIGRLRVDITSILRAAPVIGVTVRVYNSGQTGTPLQEVTTDVIGRTPVMELPAPNIDYSLAPSAEQPYANYDLYIEVPGYESVEINNIEILPDVLAIQNISLIPLEDVQGESAELFVIPPHTLYGDYPPKIAEAEIKPVGQSGEIVLSKVVIPEYVVVHDGPPSDRSAANYYVKYRDYVKNVASSEIYATWPEATIIANVLCIQSFVLNRVYTEWYRNKGYQFTITNSTAFDQKYIAGRNIFDTISEIVDQIFANYISRPNIEQPLFTQFCDGRRVSCPRWLSQWGSKALGDQGYTAIDILRNYYGNDVYIATAEEVSGVPSSWPGTELAIGSRGDKVRQMQRQLNVISQGYPLIPKIAQDGIYGPKTAEAVRVFQQVFSLPQTGVVDFATWYKISEIYVGVSRIAELN</sequence>
<dbReference type="InterPro" id="IPR036365">
    <property type="entry name" value="PGBD-like_sf"/>
</dbReference>
<feature type="region of interest" description="Disordered" evidence="1">
    <location>
        <begin position="1"/>
        <end position="96"/>
    </location>
</feature>